<evidence type="ECO:0000313" key="2">
    <source>
        <dbReference type="EMBL" id="SNS06403.1"/>
    </source>
</evidence>
<keyword evidence="1" id="KW-0472">Membrane</keyword>
<dbReference type="Proteomes" id="UP000198304">
    <property type="component" value="Unassembled WGS sequence"/>
</dbReference>
<evidence type="ECO:0000256" key="1">
    <source>
        <dbReference type="SAM" id="Phobius"/>
    </source>
</evidence>
<dbReference type="EMBL" id="FZOJ01000003">
    <property type="protein sequence ID" value="SNS06403.1"/>
    <property type="molecule type" value="Genomic_DNA"/>
</dbReference>
<keyword evidence="1" id="KW-1133">Transmembrane helix</keyword>
<accession>A0A239BH98</accession>
<feature type="transmembrane region" description="Helical" evidence="1">
    <location>
        <begin position="106"/>
        <end position="124"/>
    </location>
</feature>
<reference evidence="2 3" key="1">
    <citation type="submission" date="2017-06" db="EMBL/GenBank/DDBJ databases">
        <authorList>
            <person name="Kim H.J."/>
            <person name="Triplett B.A."/>
        </authorList>
    </citation>
    <scope>NUCLEOTIDE SEQUENCE [LARGE SCALE GENOMIC DNA]</scope>
    <source>
        <strain evidence="2 3">SCA</strain>
    </source>
</reference>
<sequence length="140" mass="15453">MAEVVNTKGEYTLDFIMVPSQHIGQFNDFMTQYGDKSDYEIFSEIAEVKDQLSQDLLNQHIANLDALSQMNGFVTDGTKQRIAAVKEILTADAGSSNTGSNVDSQFFFGGTSLLLWFLLLAGIFRRPFGGFRGGFGGPFY</sequence>
<protein>
    <submittedName>
        <fullName evidence="2">Uncharacterized protein</fullName>
    </submittedName>
</protein>
<proteinExistence type="predicted"/>
<dbReference type="OrthoDB" id="1956655at2"/>
<organism evidence="2 3">
    <name type="scientific">Anaerovirgula multivorans</name>
    <dbReference type="NCBI Taxonomy" id="312168"/>
    <lineage>
        <taxon>Bacteria</taxon>
        <taxon>Bacillati</taxon>
        <taxon>Bacillota</taxon>
        <taxon>Clostridia</taxon>
        <taxon>Peptostreptococcales</taxon>
        <taxon>Natronincolaceae</taxon>
        <taxon>Anaerovirgula</taxon>
    </lineage>
</organism>
<dbReference type="AlphaFoldDB" id="A0A239BH98"/>
<evidence type="ECO:0000313" key="3">
    <source>
        <dbReference type="Proteomes" id="UP000198304"/>
    </source>
</evidence>
<dbReference type="RefSeq" id="WP_089281697.1">
    <property type="nucleotide sequence ID" value="NZ_FZOJ01000003.1"/>
</dbReference>
<name>A0A239BH98_9FIRM</name>
<keyword evidence="3" id="KW-1185">Reference proteome</keyword>
<gene>
    <name evidence="2" type="ORF">SAMN05446037_1003220</name>
</gene>
<keyword evidence="1" id="KW-0812">Transmembrane</keyword>